<dbReference type="EMBL" id="PRDK01000001">
    <property type="protein sequence ID" value="MBE8712150.1"/>
    <property type="molecule type" value="Genomic_DNA"/>
</dbReference>
<dbReference type="AlphaFoldDB" id="A0A928US20"/>
<sequence>MKKNYLIPKSFLFILAALVSLRSCNQASEPQKKDSELQIDYALYSPSVKDSFYISLQLPLEYASASDKNFPVVYLTDGNFFGPMLGPILHQYEKGGLLPPLILASIHYKSFEAMDSLRVRDYLYPASIPSDEMRAVGGGQRFYQFITDELIPKIDSSYRTLADSRTLLGHSFGGYFSLLALSEQIKNSRHDFNGFVAASPTLWYNDFYMKQLDSLSKSILSADSLHLFLSVGGDEEPQWFVKPVNDLAKSLATPTPKNLKTDVEIYSHLDHMNVGLVAFVKGLQRIYNPNP</sequence>
<evidence type="ECO:0008006" key="6">
    <source>
        <dbReference type="Google" id="ProtNLM"/>
    </source>
</evidence>
<dbReference type="InterPro" id="IPR000801">
    <property type="entry name" value="Esterase-like"/>
</dbReference>
<evidence type="ECO:0000256" key="1">
    <source>
        <dbReference type="ARBA" id="ARBA00005622"/>
    </source>
</evidence>
<dbReference type="GO" id="GO:0016788">
    <property type="term" value="F:hydrolase activity, acting on ester bonds"/>
    <property type="evidence" value="ECO:0007669"/>
    <property type="project" value="TreeGrafter"/>
</dbReference>
<reference evidence="4" key="1">
    <citation type="submission" date="2018-02" db="EMBL/GenBank/DDBJ databases">
        <authorList>
            <person name="Vasarhelyi B.M."/>
            <person name="Deshmukh S."/>
            <person name="Balint B."/>
            <person name="Kukolya J."/>
        </authorList>
    </citation>
    <scope>NUCLEOTIDE SEQUENCE</scope>
    <source>
        <strain evidence="4">KB22</strain>
    </source>
</reference>
<dbReference type="Gene3D" id="3.40.50.1820">
    <property type="entry name" value="alpha/beta hydrolase"/>
    <property type="match status" value="1"/>
</dbReference>
<comment type="similarity">
    <text evidence="1">Belongs to the esterase D family.</text>
</comment>
<feature type="signal peptide" evidence="3">
    <location>
        <begin position="1"/>
        <end position="27"/>
    </location>
</feature>
<dbReference type="InterPro" id="IPR052558">
    <property type="entry name" value="Siderophore_Hydrolase_D"/>
</dbReference>
<feature type="chain" id="PRO_5037896261" description="Alpha/beta hydrolase" evidence="3">
    <location>
        <begin position="28"/>
        <end position="291"/>
    </location>
</feature>
<proteinExistence type="inferred from homology"/>
<evidence type="ECO:0000256" key="3">
    <source>
        <dbReference type="SAM" id="SignalP"/>
    </source>
</evidence>
<accession>A0A928US20</accession>
<keyword evidence="3" id="KW-0732">Signal</keyword>
<evidence type="ECO:0000256" key="2">
    <source>
        <dbReference type="ARBA" id="ARBA00022801"/>
    </source>
</evidence>
<name>A0A928US20_9SPHI</name>
<dbReference type="InterPro" id="IPR029058">
    <property type="entry name" value="AB_hydrolase_fold"/>
</dbReference>
<comment type="caution">
    <text evidence="4">The sequence shown here is derived from an EMBL/GenBank/DDBJ whole genome shotgun (WGS) entry which is preliminary data.</text>
</comment>
<dbReference type="PANTHER" id="PTHR40841">
    <property type="entry name" value="SIDEROPHORE TRIACETYLFUSARININE C ESTERASE"/>
    <property type="match status" value="1"/>
</dbReference>
<dbReference type="RefSeq" id="WP_196934491.1">
    <property type="nucleotide sequence ID" value="NZ_MU158698.1"/>
</dbReference>
<dbReference type="Proteomes" id="UP000616201">
    <property type="component" value="Unassembled WGS sequence"/>
</dbReference>
<dbReference type="PANTHER" id="PTHR40841:SF2">
    <property type="entry name" value="SIDEROPHORE-DEGRADING ESTERASE (EUROFUNG)"/>
    <property type="match status" value="1"/>
</dbReference>
<keyword evidence="2" id="KW-0378">Hydrolase</keyword>
<dbReference type="SUPFAM" id="SSF53474">
    <property type="entry name" value="alpha/beta-Hydrolases"/>
    <property type="match status" value="1"/>
</dbReference>
<dbReference type="Pfam" id="PF00756">
    <property type="entry name" value="Esterase"/>
    <property type="match status" value="1"/>
</dbReference>
<keyword evidence="5" id="KW-1185">Reference proteome</keyword>
<protein>
    <recommendedName>
        <fullName evidence="6">Alpha/beta hydrolase</fullName>
    </recommendedName>
</protein>
<gene>
    <name evidence="4" type="ORF">C4F49_00455</name>
</gene>
<organism evidence="4 5">
    <name type="scientific">Sphingobacterium hungaricum</name>
    <dbReference type="NCBI Taxonomy" id="2082723"/>
    <lineage>
        <taxon>Bacteria</taxon>
        <taxon>Pseudomonadati</taxon>
        <taxon>Bacteroidota</taxon>
        <taxon>Sphingobacteriia</taxon>
        <taxon>Sphingobacteriales</taxon>
        <taxon>Sphingobacteriaceae</taxon>
        <taxon>Sphingobacterium</taxon>
    </lineage>
</organism>
<evidence type="ECO:0000313" key="5">
    <source>
        <dbReference type="Proteomes" id="UP000616201"/>
    </source>
</evidence>
<evidence type="ECO:0000313" key="4">
    <source>
        <dbReference type="EMBL" id="MBE8712150.1"/>
    </source>
</evidence>